<keyword evidence="3" id="KW-1185">Reference proteome</keyword>
<name>A0A8S3R6Z3_MYTED</name>
<dbReference type="Proteomes" id="UP000683360">
    <property type="component" value="Unassembled WGS sequence"/>
</dbReference>
<comment type="caution">
    <text evidence="2">The sequence shown here is derived from an EMBL/GenBank/DDBJ whole genome shotgun (WGS) entry which is preliminary data.</text>
</comment>
<feature type="domain" description="C-type lectin" evidence="1">
    <location>
        <begin position="279"/>
        <end position="402"/>
    </location>
</feature>
<dbReference type="SUPFAM" id="SSF56436">
    <property type="entry name" value="C-type lectin-like"/>
    <property type="match status" value="2"/>
</dbReference>
<dbReference type="InterPro" id="IPR016186">
    <property type="entry name" value="C-type_lectin-like/link_sf"/>
</dbReference>
<sequence>MSANVDGFITERDKGISINNQATIVGSKLACSALCLKETDCCFANYRDKTKECILGTLDKCHAATQTAIGWLLLRKGKAYNNKVFFSIADALPWLDAQAYCNSFGMRLATISSAKENEFLKYVNSRMTGTWLGGSDLVTKKDWKWDKPSRKITYFDWGQHPKQPDGLSSDSRGYCDGFGMRLATVSNTEENEFLKYLTTLCTTNTGDIIIERNSVIPGKGVSTIVRSELACTFLCLKDKDCCFANYRDSTKECMVGMSMCHAETISENGWTFLRRGSAYKNKVFYYFWNAVPWNDAQGYCGSFGMRLATVSNSDENKFLKSLTTQSSGVWLGGSDLLQEDKWKWDKPTRSITYYDWGYYNGIPQPNDLFNQDCLTYGLSDPFETQYTWDDQTCSNDYPFLCERIVRVDSENWPIE</sequence>
<dbReference type="EMBL" id="CAJPWZ010000901">
    <property type="protein sequence ID" value="CAG2202877.1"/>
    <property type="molecule type" value="Genomic_DNA"/>
</dbReference>
<dbReference type="InterPro" id="IPR016187">
    <property type="entry name" value="CTDL_fold"/>
</dbReference>
<accession>A0A8S3R6Z3</accession>
<dbReference type="InterPro" id="IPR001304">
    <property type="entry name" value="C-type_lectin-like"/>
</dbReference>
<dbReference type="Gene3D" id="3.10.100.10">
    <property type="entry name" value="Mannose-Binding Protein A, subunit A"/>
    <property type="match status" value="2"/>
</dbReference>
<evidence type="ECO:0000313" key="2">
    <source>
        <dbReference type="EMBL" id="CAG2202877.1"/>
    </source>
</evidence>
<reference evidence="2" key="1">
    <citation type="submission" date="2021-03" db="EMBL/GenBank/DDBJ databases">
        <authorList>
            <person name="Bekaert M."/>
        </authorList>
    </citation>
    <scope>NUCLEOTIDE SEQUENCE</scope>
</reference>
<dbReference type="PANTHER" id="PTHR22802:SF396">
    <property type="entry name" value="C-TYPE LECTIN DOMAIN-CONTAINING PROTEIN"/>
    <property type="match status" value="1"/>
</dbReference>
<organism evidence="2 3">
    <name type="scientific">Mytilus edulis</name>
    <name type="common">Blue mussel</name>
    <dbReference type="NCBI Taxonomy" id="6550"/>
    <lineage>
        <taxon>Eukaryota</taxon>
        <taxon>Metazoa</taxon>
        <taxon>Spiralia</taxon>
        <taxon>Lophotrochozoa</taxon>
        <taxon>Mollusca</taxon>
        <taxon>Bivalvia</taxon>
        <taxon>Autobranchia</taxon>
        <taxon>Pteriomorphia</taxon>
        <taxon>Mytilida</taxon>
        <taxon>Mytiloidea</taxon>
        <taxon>Mytilidae</taxon>
        <taxon>Mytilinae</taxon>
        <taxon>Mytilus</taxon>
    </lineage>
</organism>
<protein>
    <recommendedName>
        <fullName evidence="1">C-type lectin domain-containing protein</fullName>
    </recommendedName>
</protein>
<feature type="domain" description="C-type lectin" evidence="1">
    <location>
        <begin position="80"/>
        <end position="175"/>
    </location>
</feature>
<dbReference type="PROSITE" id="PS50041">
    <property type="entry name" value="C_TYPE_LECTIN_2"/>
    <property type="match status" value="2"/>
</dbReference>
<dbReference type="InterPro" id="IPR051004">
    <property type="entry name" value="DC-SIGN_domain-containing"/>
</dbReference>
<dbReference type="CDD" id="cd00037">
    <property type="entry name" value="CLECT"/>
    <property type="match status" value="2"/>
</dbReference>
<dbReference type="PANTHER" id="PTHR22802">
    <property type="entry name" value="C-TYPE LECTIN SUPERFAMILY MEMBER"/>
    <property type="match status" value="1"/>
</dbReference>
<evidence type="ECO:0000259" key="1">
    <source>
        <dbReference type="PROSITE" id="PS50041"/>
    </source>
</evidence>
<dbReference type="AlphaFoldDB" id="A0A8S3R6Z3"/>
<evidence type="ECO:0000313" key="3">
    <source>
        <dbReference type="Proteomes" id="UP000683360"/>
    </source>
</evidence>
<dbReference type="SMART" id="SM00034">
    <property type="entry name" value="CLECT"/>
    <property type="match status" value="2"/>
</dbReference>
<dbReference type="Pfam" id="PF00059">
    <property type="entry name" value="Lectin_C"/>
    <property type="match status" value="2"/>
</dbReference>
<gene>
    <name evidence="2" type="ORF">MEDL_17406</name>
</gene>
<proteinExistence type="predicted"/>
<dbReference type="OrthoDB" id="7747825at2759"/>